<evidence type="ECO:0000256" key="2">
    <source>
        <dbReference type="ARBA" id="ARBA00005645"/>
    </source>
</evidence>
<dbReference type="GO" id="GO:0032511">
    <property type="term" value="P:late endosome to vacuole transport via multivesicular body sorting pathway"/>
    <property type="evidence" value="ECO:0007669"/>
    <property type="project" value="TreeGrafter"/>
</dbReference>
<comment type="similarity">
    <text evidence="2">Belongs to the OB-RGRP/VPS55 family.</text>
</comment>
<evidence type="ECO:0000313" key="8">
    <source>
        <dbReference type="Proteomes" id="UP000594454"/>
    </source>
</evidence>
<name>A0A7R8UB46_HERIL</name>
<evidence type="ECO:0000256" key="5">
    <source>
        <dbReference type="ARBA" id="ARBA00023136"/>
    </source>
</evidence>
<feature type="transmembrane region" description="Helical" evidence="6">
    <location>
        <begin position="13"/>
        <end position="33"/>
    </location>
</feature>
<dbReference type="PANTHER" id="PTHR12050:SF0">
    <property type="entry name" value="RH04491P"/>
    <property type="match status" value="1"/>
</dbReference>
<gene>
    <name evidence="7" type="ORF">HERILL_LOCUS69</name>
</gene>
<evidence type="ECO:0000256" key="1">
    <source>
        <dbReference type="ARBA" id="ARBA00004141"/>
    </source>
</evidence>
<comment type="subcellular location">
    <subcellularLocation>
        <location evidence="1">Membrane</location>
        <topology evidence="1">Multi-pass membrane protein</topology>
    </subcellularLocation>
</comment>
<sequence>MTFIILACALPKVWWPFFVVLFYAVSVLPMTIARRRSQDLSGTSPCSEFALFLTAGIVLSTFAYPIVLAKSQVIRWMACNLTLAGNVIMYLTIIMFALRENNAEGAYGGMF</sequence>
<keyword evidence="4 6" id="KW-1133">Transmembrane helix</keyword>
<organism evidence="7 8">
    <name type="scientific">Hermetia illucens</name>
    <name type="common">Black soldier fly</name>
    <dbReference type="NCBI Taxonomy" id="343691"/>
    <lineage>
        <taxon>Eukaryota</taxon>
        <taxon>Metazoa</taxon>
        <taxon>Ecdysozoa</taxon>
        <taxon>Arthropoda</taxon>
        <taxon>Hexapoda</taxon>
        <taxon>Insecta</taxon>
        <taxon>Pterygota</taxon>
        <taxon>Neoptera</taxon>
        <taxon>Endopterygota</taxon>
        <taxon>Diptera</taxon>
        <taxon>Brachycera</taxon>
        <taxon>Stratiomyomorpha</taxon>
        <taxon>Stratiomyidae</taxon>
        <taxon>Hermetiinae</taxon>
        <taxon>Hermetia</taxon>
    </lineage>
</organism>
<dbReference type="Pfam" id="PF04133">
    <property type="entry name" value="Vps55"/>
    <property type="match status" value="1"/>
</dbReference>
<keyword evidence="5 6" id="KW-0472">Membrane</keyword>
<evidence type="ECO:0000313" key="7">
    <source>
        <dbReference type="EMBL" id="CAD7076669.1"/>
    </source>
</evidence>
<keyword evidence="3 6" id="KW-0812">Transmembrane</keyword>
<dbReference type="OMA" id="ICARCAN"/>
<dbReference type="InterPro" id="IPR007262">
    <property type="entry name" value="Vps55/LEPROT"/>
</dbReference>
<protein>
    <recommendedName>
        <fullName evidence="9">Leptin receptor gene-related protein</fullName>
    </recommendedName>
</protein>
<evidence type="ECO:0008006" key="9">
    <source>
        <dbReference type="Google" id="ProtNLM"/>
    </source>
</evidence>
<reference evidence="7 8" key="1">
    <citation type="submission" date="2020-11" db="EMBL/GenBank/DDBJ databases">
        <authorList>
            <person name="Wallbank WR R."/>
            <person name="Pardo Diaz C."/>
            <person name="Kozak K."/>
            <person name="Martin S."/>
            <person name="Jiggins C."/>
            <person name="Moest M."/>
            <person name="Warren A I."/>
            <person name="Generalovic N T."/>
            <person name="Byers J.R.P. K."/>
            <person name="Montejo-Kovacevich G."/>
            <person name="Yen C E."/>
        </authorList>
    </citation>
    <scope>NUCLEOTIDE SEQUENCE [LARGE SCALE GENOMIC DNA]</scope>
</reference>
<dbReference type="EMBL" id="LR899009">
    <property type="protein sequence ID" value="CAD7076669.1"/>
    <property type="molecule type" value="Genomic_DNA"/>
</dbReference>
<feature type="transmembrane region" description="Helical" evidence="6">
    <location>
        <begin position="73"/>
        <end position="98"/>
    </location>
</feature>
<evidence type="ECO:0000256" key="6">
    <source>
        <dbReference type="SAM" id="Phobius"/>
    </source>
</evidence>
<feature type="transmembrane region" description="Helical" evidence="6">
    <location>
        <begin position="45"/>
        <end position="67"/>
    </location>
</feature>
<dbReference type="OrthoDB" id="14246at2759"/>
<dbReference type="InParanoid" id="A0A7R8UB46"/>
<keyword evidence="8" id="KW-1185">Reference proteome</keyword>
<dbReference type="Proteomes" id="UP000594454">
    <property type="component" value="Chromosome 1"/>
</dbReference>
<evidence type="ECO:0000256" key="3">
    <source>
        <dbReference type="ARBA" id="ARBA00022692"/>
    </source>
</evidence>
<dbReference type="GO" id="GO:0016020">
    <property type="term" value="C:membrane"/>
    <property type="evidence" value="ECO:0007669"/>
    <property type="project" value="UniProtKB-SubCell"/>
</dbReference>
<proteinExistence type="inferred from homology"/>
<accession>A0A7R8UB46</accession>
<dbReference type="AlphaFoldDB" id="A0A7R8UB46"/>
<dbReference type="FunCoup" id="A0A7R8UB46">
    <property type="interactions" value="1134"/>
</dbReference>
<evidence type="ECO:0000256" key="4">
    <source>
        <dbReference type="ARBA" id="ARBA00022989"/>
    </source>
</evidence>
<dbReference type="GO" id="GO:0005768">
    <property type="term" value="C:endosome"/>
    <property type="evidence" value="ECO:0007669"/>
    <property type="project" value="TreeGrafter"/>
</dbReference>
<dbReference type="PANTHER" id="PTHR12050">
    <property type="entry name" value="LEPTIN RECEPTOR-RELATED"/>
    <property type="match status" value="1"/>
</dbReference>